<comment type="caution">
    <text evidence="2">The sequence shown here is derived from an EMBL/GenBank/DDBJ whole genome shotgun (WGS) entry which is preliminary data.</text>
</comment>
<proteinExistence type="predicted"/>
<reference evidence="2 3" key="1">
    <citation type="submission" date="2020-08" db="EMBL/GenBank/DDBJ databases">
        <title>Genomic Encyclopedia of Type Strains, Phase IV (KMG-IV): sequencing the most valuable type-strain genomes for metagenomic binning, comparative biology and taxonomic classification.</title>
        <authorList>
            <person name="Goeker M."/>
        </authorList>
    </citation>
    <scope>NUCLEOTIDE SEQUENCE [LARGE SCALE GENOMIC DNA]</scope>
    <source>
        <strain evidence="2 3">DSM 100039</strain>
    </source>
</reference>
<evidence type="ECO:0000313" key="3">
    <source>
        <dbReference type="Proteomes" id="UP000556329"/>
    </source>
</evidence>
<evidence type="ECO:0000256" key="1">
    <source>
        <dbReference type="SAM" id="MobiDB-lite"/>
    </source>
</evidence>
<protein>
    <submittedName>
        <fullName evidence="2">Uncharacterized protein</fullName>
    </submittedName>
</protein>
<accession>A0A841PJ44</accession>
<dbReference type="EMBL" id="JACHEF010000006">
    <property type="protein sequence ID" value="MBB6412678.1"/>
    <property type="molecule type" value="Genomic_DNA"/>
</dbReference>
<keyword evidence="3" id="KW-1185">Reference proteome</keyword>
<gene>
    <name evidence="2" type="ORF">HNQ71_005370</name>
</gene>
<organism evidence="2 3">
    <name type="scientific">Mesorhizobium sangaii</name>
    <dbReference type="NCBI Taxonomy" id="505389"/>
    <lineage>
        <taxon>Bacteria</taxon>
        <taxon>Pseudomonadati</taxon>
        <taxon>Pseudomonadota</taxon>
        <taxon>Alphaproteobacteria</taxon>
        <taxon>Hyphomicrobiales</taxon>
        <taxon>Phyllobacteriaceae</taxon>
        <taxon>Mesorhizobium</taxon>
    </lineage>
</organism>
<sequence length="214" mass="24879">MFDLLDRMTQNILEDHRAALKFGQPQKRLKADRDDVRFWNRRRFDVFSKRDDRVPGFDAQEIEARIVGDAEQPALEIIHSGALGSRVKGLDEGVLQYILAIDRRSRHARAVAVKAWPQRFQTILEFVRVHVSRPILASPLFVVILPETNKEGELRLLCCRKGTFGRPSHQAQKGVDPPRPLAPPRWQTPFRWPQGRRNTAFRSDEYWRVLPALR</sequence>
<dbReference type="Proteomes" id="UP000556329">
    <property type="component" value="Unassembled WGS sequence"/>
</dbReference>
<evidence type="ECO:0000313" key="2">
    <source>
        <dbReference type="EMBL" id="MBB6412678.1"/>
    </source>
</evidence>
<feature type="region of interest" description="Disordered" evidence="1">
    <location>
        <begin position="166"/>
        <end position="189"/>
    </location>
</feature>
<name>A0A841PJ44_9HYPH</name>
<dbReference type="AlphaFoldDB" id="A0A841PJ44"/>